<sequence>MQDGLRWGVLGAAAFARKTMAPAIHRAERAQFSALATRDRGKAAAFQAFAPGLRLHDSYDDLLTDPEIDAIYIPLPNAMHAEWCERAVRAGKAVLCEKPIALSLAEIDDLIAVRDTTGRFLAEAWMPAHHPQWDRVAQILSDGGIGRLHSVTGVFAFPLRDPANVRNSADLGGGALRDVGVYPIGTFRRATGLEPEVTAAEAVLEQGVDASTWVQARAGDVRFSFYVSMRADLRQEMVFHGSDGSIVVEAPFNPGSYGEAALHWRRAGQDELRIRFPAVDQYKLQVEAVSASLLDGAPFACPLEFSRGTQAVIDAVLRAI</sequence>
<accession>W8S1Z1</accession>
<dbReference type="AlphaFoldDB" id="W8S1Z1"/>
<dbReference type="Proteomes" id="UP000019593">
    <property type="component" value="Chromosome"/>
</dbReference>
<evidence type="ECO:0000256" key="2">
    <source>
        <dbReference type="ARBA" id="ARBA00023002"/>
    </source>
</evidence>
<dbReference type="RefSeq" id="WP_025312014.1">
    <property type="nucleotide sequence ID" value="NZ_CP004372.1"/>
</dbReference>
<dbReference type="InterPro" id="IPR000683">
    <property type="entry name" value="Gfo/Idh/MocA-like_OxRdtase_N"/>
</dbReference>
<protein>
    <submittedName>
        <fullName evidence="5">Oxidoreductase, Gfo/Idh/MocA family</fullName>
    </submittedName>
</protein>
<dbReference type="Pfam" id="PF01408">
    <property type="entry name" value="GFO_IDH_MocA"/>
    <property type="match status" value="1"/>
</dbReference>
<dbReference type="KEGG" id="red:roselon_01844"/>
<dbReference type="STRING" id="1294273.roselon_01844"/>
<dbReference type="Gene3D" id="3.30.360.10">
    <property type="entry name" value="Dihydrodipicolinate Reductase, domain 2"/>
    <property type="match status" value="1"/>
</dbReference>
<keyword evidence="6" id="KW-1185">Reference proteome</keyword>
<dbReference type="PANTHER" id="PTHR22604:SF105">
    <property type="entry name" value="TRANS-1,2-DIHYDROBENZENE-1,2-DIOL DEHYDROGENASE"/>
    <property type="match status" value="1"/>
</dbReference>
<dbReference type="OrthoDB" id="9792935at2"/>
<dbReference type="HOGENOM" id="CLU_023194_5_0_5"/>
<dbReference type="GO" id="GO:0000166">
    <property type="term" value="F:nucleotide binding"/>
    <property type="evidence" value="ECO:0007669"/>
    <property type="project" value="InterPro"/>
</dbReference>
<evidence type="ECO:0000313" key="6">
    <source>
        <dbReference type="Proteomes" id="UP000019593"/>
    </source>
</evidence>
<reference evidence="5 6" key="1">
    <citation type="submission" date="2013-03" db="EMBL/GenBank/DDBJ databases">
        <authorList>
            <person name="Fiebig A."/>
            <person name="Goeker M."/>
            <person name="Klenk H.-P.P."/>
        </authorList>
    </citation>
    <scope>NUCLEOTIDE SEQUENCE [LARGE SCALE GENOMIC DNA]</scope>
    <source>
        <strain evidence="6">DSM 19469</strain>
    </source>
</reference>
<dbReference type="InterPro" id="IPR050984">
    <property type="entry name" value="Gfo/Idh/MocA_domain"/>
</dbReference>
<name>W8S1Z1_9RHOB</name>
<evidence type="ECO:0000313" key="5">
    <source>
        <dbReference type="EMBL" id="AHM04207.1"/>
    </source>
</evidence>
<evidence type="ECO:0000259" key="4">
    <source>
        <dbReference type="Pfam" id="PF22725"/>
    </source>
</evidence>
<gene>
    <name evidence="5" type="ORF">roselon_01844</name>
</gene>
<dbReference type="SUPFAM" id="SSF51735">
    <property type="entry name" value="NAD(P)-binding Rossmann-fold domains"/>
    <property type="match status" value="1"/>
</dbReference>
<organism evidence="5 6">
    <name type="scientific">Roseicyclus elongatus DSM 19469</name>
    <dbReference type="NCBI Taxonomy" id="1294273"/>
    <lineage>
        <taxon>Bacteria</taxon>
        <taxon>Pseudomonadati</taxon>
        <taxon>Pseudomonadota</taxon>
        <taxon>Alphaproteobacteria</taxon>
        <taxon>Rhodobacterales</taxon>
        <taxon>Roseobacteraceae</taxon>
        <taxon>Roseicyclus</taxon>
    </lineage>
</organism>
<dbReference type="EMBL" id="CP004372">
    <property type="protein sequence ID" value="AHM04207.1"/>
    <property type="molecule type" value="Genomic_DNA"/>
</dbReference>
<dbReference type="InterPro" id="IPR036291">
    <property type="entry name" value="NAD(P)-bd_dom_sf"/>
</dbReference>
<dbReference type="Pfam" id="PF22725">
    <property type="entry name" value="GFO_IDH_MocA_C3"/>
    <property type="match status" value="1"/>
</dbReference>
<evidence type="ECO:0000259" key="3">
    <source>
        <dbReference type="Pfam" id="PF01408"/>
    </source>
</evidence>
<dbReference type="eggNOG" id="COG0673">
    <property type="taxonomic scope" value="Bacteria"/>
</dbReference>
<dbReference type="SUPFAM" id="SSF55347">
    <property type="entry name" value="Glyceraldehyde-3-phosphate dehydrogenase-like, C-terminal domain"/>
    <property type="match status" value="1"/>
</dbReference>
<dbReference type="PATRIC" id="fig|1294273.3.peg.1816"/>
<comment type="similarity">
    <text evidence="1">Belongs to the Gfo/Idh/MocA family.</text>
</comment>
<dbReference type="GO" id="GO:0016491">
    <property type="term" value="F:oxidoreductase activity"/>
    <property type="evidence" value="ECO:0007669"/>
    <property type="project" value="UniProtKB-KW"/>
</dbReference>
<evidence type="ECO:0000256" key="1">
    <source>
        <dbReference type="ARBA" id="ARBA00010928"/>
    </source>
</evidence>
<feature type="domain" description="Gfo/Idh/MocA-like oxidoreductase N-terminal" evidence="3">
    <location>
        <begin position="5"/>
        <end position="120"/>
    </location>
</feature>
<feature type="domain" description="GFO/IDH/MocA-like oxidoreductase" evidence="4">
    <location>
        <begin position="135"/>
        <end position="247"/>
    </location>
</feature>
<proteinExistence type="inferred from homology"/>
<dbReference type="InterPro" id="IPR055170">
    <property type="entry name" value="GFO_IDH_MocA-like_dom"/>
</dbReference>
<keyword evidence="2" id="KW-0560">Oxidoreductase</keyword>
<dbReference type="PANTHER" id="PTHR22604">
    <property type="entry name" value="OXIDOREDUCTASES"/>
    <property type="match status" value="1"/>
</dbReference>
<dbReference type="Gene3D" id="3.40.50.720">
    <property type="entry name" value="NAD(P)-binding Rossmann-like Domain"/>
    <property type="match status" value="1"/>
</dbReference>